<sequence length="114" mass="11792">MTKFVSLTAVLLLAGLVTWTLGFWSDHADAALADGALDTQTPVSSFSTAASPGATRYPDAPAAPSSQARTPDAPLRPTGSTRAAREVFAEDVIARRATSGKTARAPLASEDYAN</sequence>
<gene>
    <name evidence="2" type="ORF">FHW18_000523</name>
</gene>
<proteinExistence type="predicted"/>
<evidence type="ECO:0000256" key="1">
    <source>
        <dbReference type="SAM" id="MobiDB-lite"/>
    </source>
</evidence>
<evidence type="ECO:0000313" key="2">
    <source>
        <dbReference type="EMBL" id="NYE81252.1"/>
    </source>
</evidence>
<keyword evidence="3" id="KW-1185">Reference proteome</keyword>
<reference evidence="2 3" key="1">
    <citation type="submission" date="2020-07" db="EMBL/GenBank/DDBJ databases">
        <title>Genomic Encyclopedia of Type Strains, Phase IV (KMG-V): Genome sequencing to study the core and pangenomes of soil and plant-associated prokaryotes.</title>
        <authorList>
            <person name="Whitman W."/>
        </authorList>
    </citation>
    <scope>NUCLEOTIDE SEQUENCE [LARGE SCALE GENOMIC DNA]</scope>
    <source>
        <strain evidence="2 3">SAS40</strain>
    </source>
</reference>
<dbReference type="AlphaFoldDB" id="A0A7Y9IQN9"/>
<protein>
    <submittedName>
        <fullName evidence="2">Uncharacterized protein</fullName>
    </submittedName>
</protein>
<dbReference type="Proteomes" id="UP000542125">
    <property type="component" value="Unassembled WGS sequence"/>
</dbReference>
<dbReference type="EMBL" id="JACBYR010000001">
    <property type="protein sequence ID" value="NYE81252.1"/>
    <property type="molecule type" value="Genomic_DNA"/>
</dbReference>
<accession>A0A7Y9IQN9</accession>
<comment type="caution">
    <text evidence="2">The sequence shown here is derived from an EMBL/GenBank/DDBJ whole genome shotgun (WGS) entry which is preliminary data.</text>
</comment>
<organism evidence="2 3">
    <name type="scientific">Pigmentiphaga litoralis</name>
    <dbReference type="NCBI Taxonomy" id="516702"/>
    <lineage>
        <taxon>Bacteria</taxon>
        <taxon>Pseudomonadati</taxon>
        <taxon>Pseudomonadota</taxon>
        <taxon>Betaproteobacteria</taxon>
        <taxon>Burkholderiales</taxon>
        <taxon>Alcaligenaceae</taxon>
        <taxon>Pigmentiphaga</taxon>
    </lineage>
</organism>
<evidence type="ECO:0000313" key="3">
    <source>
        <dbReference type="Proteomes" id="UP000542125"/>
    </source>
</evidence>
<dbReference type="RefSeq" id="WP_179583131.1">
    <property type="nucleotide sequence ID" value="NZ_JACBYR010000001.1"/>
</dbReference>
<feature type="region of interest" description="Disordered" evidence="1">
    <location>
        <begin position="42"/>
        <end position="86"/>
    </location>
</feature>
<name>A0A7Y9IQN9_9BURK</name>